<reference evidence="7 8" key="1">
    <citation type="journal article" date="2016" name="Sci. Rep.">
        <title>Metabolic traits of an uncultured archaeal lineage -MSBL1- from brine pools of the Red Sea.</title>
        <authorList>
            <person name="Mwirichia R."/>
            <person name="Alam I."/>
            <person name="Rashid M."/>
            <person name="Vinu M."/>
            <person name="Ba-Alawi W."/>
            <person name="Anthony Kamau A."/>
            <person name="Kamanda Ngugi D."/>
            <person name="Goker M."/>
            <person name="Klenk H.P."/>
            <person name="Bajic V."/>
            <person name="Stingl U."/>
        </authorList>
    </citation>
    <scope>NUCLEOTIDE SEQUENCE [LARGE SCALE GENOMIC DNA]</scope>
    <source>
        <strain evidence="7">SCGC-AAA259B11</strain>
    </source>
</reference>
<organism evidence="7 8">
    <name type="scientific">candidate division MSBL1 archaeon SCGC-AAA259B11</name>
    <dbReference type="NCBI Taxonomy" id="1698260"/>
    <lineage>
        <taxon>Archaea</taxon>
        <taxon>Methanobacteriati</taxon>
        <taxon>Methanobacteriota</taxon>
        <taxon>candidate division MSBL1</taxon>
    </lineage>
</organism>
<keyword evidence="3" id="KW-0808">Transferase</keyword>
<keyword evidence="5" id="KW-0804">Transcription</keyword>
<dbReference type="AlphaFoldDB" id="A0A133U407"/>
<dbReference type="SUPFAM" id="SSF64484">
    <property type="entry name" value="beta and beta-prime subunits of DNA dependent RNA-polymerase"/>
    <property type="match status" value="1"/>
</dbReference>
<dbReference type="PANTHER" id="PTHR19376:SF32">
    <property type="entry name" value="DNA-DIRECTED RNA POLYMERASE III SUBUNIT RPC1"/>
    <property type="match status" value="1"/>
</dbReference>
<evidence type="ECO:0000256" key="3">
    <source>
        <dbReference type="ARBA" id="ARBA00022679"/>
    </source>
</evidence>
<evidence type="ECO:0000256" key="4">
    <source>
        <dbReference type="ARBA" id="ARBA00022695"/>
    </source>
</evidence>
<protein>
    <recommendedName>
        <fullName evidence="1">DNA-directed RNA polymerase</fullName>
        <ecNumber evidence="1">2.7.7.6</ecNumber>
    </recommendedName>
</protein>
<dbReference type="EC" id="2.7.7.6" evidence="1"/>
<gene>
    <name evidence="7" type="ORF">AKJ61_03930</name>
</gene>
<dbReference type="Proteomes" id="UP000070184">
    <property type="component" value="Unassembled WGS sequence"/>
</dbReference>
<accession>A0A133U407</accession>
<dbReference type="InterPro" id="IPR045867">
    <property type="entry name" value="DNA-dir_RpoC_beta_prime"/>
</dbReference>
<evidence type="ECO:0000256" key="5">
    <source>
        <dbReference type="ARBA" id="ARBA00023163"/>
    </source>
</evidence>
<evidence type="ECO:0000259" key="6">
    <source>
        <dbReference type="Pfam" id="PF04997"/>
    </source>
</evidence>
<keyword evidence="2" id="KW-0240">DNA-directed RNA polymerase</keyword>
<dbReference type="InterPro" id="IPR007080">
    <property type="entry name" value="RNA_pol_Rpb1_1"/>
</dbReference>
<dbReference type="GO" id="GO:0003899">
    <property type="term" value="F:DNA-directed RNA polymerase activity"/>
    <property type="evidence" value="ECO:0007669"/>
    <property type="project" value="UniProtKB-EC"/>
</dbReference>
<feature type="domain" description="RNA polymerase Rpb1" evidence="6">
    <location>
        <begin position="14"/>
        <end position="233"/>
    </location>
</feature>
<dbReference type="EMBL" id="LHXK01000069">
    <property type="protein sequence ID" value="KXA88922.1"/>
    <property type="molecule type" value="Genomic_DNA"/>
</dbReference>
<name>A0A133U407_9EURY</name>
<dbReference type="GO" id="GO:0003677">
    <property type="term" value="F:DNA binding"/>
    <property type="evidence" value="ECO:0007669"/>
    <property type="project" value="InterPro"/>
</dbReference>
<dbReference type="Pfam" id="PF04997">
    <property type="entry name" value="RNA_pol_Rpb1_1"/>
    <property type="match status" value="1"/>
</dbReference>
<evidence type="ECO:0000313" key="8">
    <source>
        <dbReference type="Proteomes" id="UP000070184"/>
    </source>
</evidence>
<dbReference type="GO" id="GO:0000428">
    <property type="term" value="C:DNA-directed RNA polymerase complex"/>
    <property type="evidence" value="ECO:0007669"/>
    <property type="project" value="UniProtKB-KW"/>
</dbReference>
<dbReference type="GO" id="GO:0006351">
    <property type="term" value="P:DNA-templated transcription"/>
    <property type="evidence" value="ECO:0007669"/>
    <property type="project" value="InterPro"/>
</dbReference>
<proteinExistence type="predicted"/>
<evidence type="ECO:0000256" key="1">
    <source>
        <dbReference type="ARBA" id="ARBA00012418"/>
    </source>
</evidence>
<evidence type="ECO:0000313" key="7">
    <source>
        <dbReference type="EMBL" id="KXA88922.1"/>
    </source>
</evidence>
<comment type="caution">
    <text evidence="7">The sequence shown here is derived from an EMBL/GenBank/DDBJ whole genome shotgun (WGS) entry which is preliminary data.</text>
</comment>
<dbReference type="PANTHER" id="PTHR19376">
    <property type="entry name" value="DNA-DIRECTED RNA POLYMERASE"/>
    <property type="match status" value="1"/>
</dbReference>
<keyword evidence="4" id="KW-0548">Nucleotidyltransferase</keyword>
<evidence type="ECO:0000256" key="2">
    <source>
        <dbReference type="ARBA" id="ARBA00022478"/>
    </source>
</evidence>
<keyword evidence="8" id="KW-1185">Reference proteome</keyword>
<sequence>MNLEKINADTILHGLMSPEKIRKISKTEVTSSRISTDQGCLLDINIKEDNCFGSLELSRPLIHPDFSNVIYHLLKFTCRKCARVLLPQKLVDSLSEKNQKILKTFSKLRTSPSIKKCPHCGAEQKEIQFKEPYAFTENGNSLNPIDIRRRLEMIPLSDAKLFGVPEDTKPEWMIMTVLPIPPVTVRPKPEDPLNEKLSELVSVNLFLRKSWEEGIPVPVIEGLWKALQQHVNEAWNLLPSKQLLNNF</sequence>